<evidence type="ECO:0000256" key="2">
    <source>
        <dbReference type="ARBA" id="ARBA00022801"/>
    </source>
</evidence>
<dbReference type="Proteomes" id="UP000253090">
    <property type="component" value="Unassembled WGS sequence"/>
</dbReference>
<dbReference type="PANTHER" id="PTHR30231:SF41">
    <property type="entry name" value="DNA POLYMERASE III SUBUNIT EPSILON"/>
    <property type="match status" value="1"/>
</dbReference>
<dbReference type="AlphaFoldDB" id="A0A369BMS8"/>
<gene>
    <name evidence="5" type="ORF">DFP94_101498</name>
</gene>
<dbReference type="PANTHER" id="PTHR30231">
    <property type="entry name" value="DNA POLYMERASE III SUBUNIT EPSILON"/>
    <property type="match status" value="1"/>
</dbReference>
<dbReference type="InterPro" id="IPR013520">
    <property type="entry name" value="Ribonucl_H"/>
</dbReference>
<evidence type="ECO:0000256" key="3">
    <source>
        <dbReference type="ARBA" id="ARBA00022839"/>
    </source>
</evidence>
<keyword evidence="3" id="KW-0269">Exonuclease</keyword>
<comment type="caution">
    <text evidence="5">The sequence shown here is derived from an EMBL/GenBank/DDBJ whole genome shotgun (WGS) entry which is preliminary data.</text>
</comment>
<dbReference type="SUPFAM" id="SSF53098">
    <property type="entry name" value="Ribonuclease H-like"/>
    <property type="match status" value="1"/>
</dbReference>
<evidence type="ECO:0000313" key="6">
    <source>
        <dbReference type="Proteomes" id="UP000253090"/>
    </source>
</evidence>
<dbReference type="RefSeq" id="WP_114494853.1">
    <property type="nucleotide sequence ID" value="NZ_QPJW01000001.1"/>
</dbReference>
<dbReference type="InterPro" id="IPR012337">
    <property type="entry name" value="RNaseH-like_sf"/>
</dbReference>
<evidence type="ECO:0000259" key="4">
    <source>
        <dbReference type="SMART" id="SM00479"/>
    </source>
</evidence>
<organism evidence="5 6">
    <name type="scientific">Fontibacillus phaseoli</name>
    <dbReference type="NCBI Taxonomy" id="1416533"/>
    <lineage>
        <taxon>Bacteria</taxon>
        <taxon>Bacillati</taxon>
        <taxon>Bacillota</taxon>
        <taxon>Bacilli</taxon>
        <taxon>Bacillales</taxon>
        <taxon>Paenibacillaceae</taxon>
        <taxon>Fontibacillus</taxon>
    </lineage>
</organism>
<keyword evidence="2" id="KW-0378">Hydrolase</keyword>
<dbReference type="GO" id="GO:0003676">
    <property type="term" value="F:nucleic acid binding"/>
    <property type="evidence" value="ECO:0007669"/>
    <property type="project" value="InterPro"/>
</dbReference>
<accession>A0A369BMS8</accession>
<dbReference type="GO" id="GO:0045004">
    <property type="term" value="P:DNA replication proofreading"/>
    <property type="evidence" value="ECO:0007669"/>
    <property type="project" value="TreeGrafter"/>
</dbReference>
<dbReference type="CDD" id="cd06127">
    <property type="entry name" value="DEDDh"/>
    <property type="match status" value="1"/>
</dbReference>
<dbReference type="Gene3D" id="3.30.420.10">
    <property type="entry name" value="Ribonuclease H-like superfamily/Ribonuclease H"/>
    <property type="match status" value="1"/>
</dbReference>
<dbReference type="OrthoDB" id="9804290at2"/>
<dbReference type="InterPro" id="IPR036397">
    <property type="entry name" value="RNaseH_sf"/>
</dbReference>
<dbReference type="GO" id="GO:0008408">
    <property type="term" value="F:3'-5' exonuclease activity"/>
    <property type="evidence" value="ECO:0007669"/>
    <property type="project" value="TreeGrafter"/>
</dbReference>
<dbReference type="GO" id="GO:0005829">
    <property type="term" value="C:cytosol"/>
    <property type="evidence" value="ECO:0007669"/>
    <property type="project" value="TreeGrafter"/>
</dbReference>
<sequence>MITPEIVTVIDIETTGLDPSTDHITEIAAIRAEIITDTPGLAYREIGRFQTFVALPPGVEIPEMITELTGIRAEDSHGAPNFYRAYNSLRHFAYGTTIIAHNAPFDLSFLDFPAISRGFVCTRALSRLVDPDESARLADCCARYGIVLRQHHRAMNDVEATLHLYAKLREKAEINGISYRNVVIDSEERPLKYVPPGAIVRKITKEAA</sequence>
<feature type="domain" description="Exonuclease" evidence="4">
    <location>
        <begin position="6"/>
        <end position="174"/>
    </location>
</feature>
<reference evidence="5 6" key="1">
    <citation type="submission" date="2018-07" db="EMBL/GenBank/DDBJ databases">
        <title>Genomic Encyclopedia of Type Strains, Phase III (KMG-III): the genomes of soil and plant-associated and newly described type strains.</title>
        <authorList>
            <person name="Whitman W."/>
        </authorList>
    </citation>
    <scope>NUCLEOTIDE SEQUENCE [LARGE SCALE GENOMIC DNA]</scope>
    <source>
        <strain evidence="5 6">CECT 8333</strain>
    </source>
</reference>
<name>A0A369BMS8_9BACL</name>
<dbReference type="FunFam" id="3.30.420.10:FF:000045">
    <property type="entry name" value="3'-5' exonuclease DinG"/>
    <property type="match status" value="1"/>
</dbReference>
<evidence type="ECO:0000313" key="5">
    <source>
        <dbReference type="EMBL" id="RCX22909.1"/>
    </source>
</evidence>
<protein>
    <submittedName>
        <fullName evidence="5">DNA polymerase-3 subunit epsilon</fullName>
    </submittedName>
</protein>
<proteinExistence type="predicted"/>
<evidence type="ECO:0000256" key="1">
    <source>
        <dbReference type="ARBA" id="ARBA00022722"/>
    </source>
</evidence>
<keyword evidence="1" id="KW-0540">Nuclease</keyword>
<keyword evidence="6" id="KW-1185">Reference proteome</keyword>
<dbReference type="SMART" id="SM00479">
    <property type="entry name" value="EXOIII"/>
    <property type="match status" value="1"/>
</dbReference>
<dbReference type="EMBL" id="QPJW01000001">
    <property type="protein sequence ID" value="RCX22909.1"/>
    <property type="molecule type" value="Genomic_DNA"/>
</dbReference>
<dbReference type="Pfam" id="PF00929">
    <property type="entry name" value="RNase_T"/>
    <property type="match status" value="1"/>
</dbReference>